<keyword evidence="8" id="KW-1185">Reference proteome</keyword>
<evidence type="ECO:0000256" key="4">
    <source>
        <dbReference type="ARBA" id="ARBA00023163"/>
    </source>
</evidence>
<dbReference type="InterPro" id="IPR001138">
    <property type="entry name" value="Zn2Cys6_DnaBD"/>
</dbReference>
<dbReference type="Pfam" id="PF00172">
    <property type="entry name" value="Zn_clus"/>
    <property type="match status" value="1"/>
</dbReference>
<dbReference type="InterPro" id="IPR007219">
    <property type="entry name" value="XnlR_reg_dom"/>
</dbReference>
<keyword evidence="1" id="KW-0479">Metal-binding</keyword>
<dbReference type="CDD" id="cd00067">
    <property type="entry name" value="GAL4"/>
    <property type="match status" value="1"/>
</dbReference>
<dbReference type="RefSeq" id="XP_026613444.1">
    <property type="nucleotide sequence ID" value="XM_026756011.1"/>
</dbReference>
<dbReference type="GO" id="GO:0003677">
    <property type="term" value="F:DNA binding"/>
    <property type="evidence" value="ECO:0007669"/>
    <property type="project" value="UniProtKB-KW"/>
</dbReference>
<dbReference type="EMBL" id="NKHU02000129">
    <property type="protein sequence ID" value="RHZ52903.1"/>
    <property type="molecule type" value="Genomic_DNA"/>
</dbReference>
<dbReference type="Proteomes" id="UP000215305">
    <property type="component" value="Unassembled WGS sequence"/>
</dbReference>
<organism evidence="7 8">
    <name type="scientific">Aspergillus thermomutatus</name>
    <name type="common">Neosartorya pseudofischeri</name>
    <dbReference type="NCBI Taxonomy" id="41047"/>
    <lineage>
        <taxon>Eukaryota</taxon>
        <taxon>Fungi</taxon>
        <taxon>Dikarya</taxon>
        <taxon>Ascomycota</taxon>
        <taxon>Pezizomycotina</taxon>
        <taxon>Eurotiomycetes</taxon>
        <taxon>Eurotiomycetidae</taxon>
        <taxon>Eurotiales</taxon>
        <taxon>Aspergillaceae</taxon>
        <taxon>Aspergillus</taxon>
        <taxon>Aspergillus subgen. Fumigati</taxon>
    </lineage>
</organism>
<dbReference type="GO" id="GO:0000981">
    <property type="term" value="F:DNA-binding transcription factor activity, RNA polymerase II-specific"/>
    <property type="evidence" value="ECO:0007669"/>
    <property type="project" value="InterPro"/>
</dbReference>
<dbReference type="InterPro" id="IPR036864">
    <property type="entry name" value="Zn2-C6_fun-type_DNA-bd_sf"/>
</dbReference>
<keyword evidence="5" id="KW-0539">Nucleus</keyword>
<dbReference type="Gene3D" id="4.10.240.10">
    <property type="entry name" value="Zn(2)-C6 fungal-type DNA-binding domain"/>
    <property type="match status" value="1"/>
</dbReference>
<keyword evidence="3" id="KW-0238">DNA-binding</keyword>
<evidence type="ECO:0000259" key="6">
    <source>
        <dbReference type="PROSITE" id="PS50048"/>
    </source>
</evidence>
<evidence type="ECO:0000256" key="3">
    <source>
        <dbReference type="ARBA" id="ARBA00023125"/>
    </source>
</evidence>
<dbReference type="GO" id="GO:0006351">
    <property type="term" value="P:DNA-templated transcription"/>
    <property type="evidence" value="ECO:0007669"/>
    <property type="project" value="InterPro"/>
</dbReference>
<dbReference type="SUPFAM" id="SSF57701">
    <property type="entry name" value="Zn2/Cys6 DNA-binding domain"/>
    <property type="match status" value="1"/>
</dbReference>
<keyword evidence="4" id="KW-0804">Transcription</keyword>
<evidence type="ECO:0000313" key="7">
    <source>
        <dbReference type="EMBL" id="RHZ52903.1"/>
    </source>
</evidence>
<dbReference type="Pfam" id="PF04082">
    <property type="entry name" value="Fungal_trans"/>
    <property type="match status" value="1"/>
</dbReference>
<dbReference type="GO" id="GO:0008270">
    <property type="term" value="F:zinc ion binding"/>
    <property type="evidence" value="ECO:0007669"/>
    <property type="project" value="InterPro"/>
</dbReference>
<protein>
    <recommendedName>
        <fullName evidence="6">Zn(2)-C6 fungal-type domain-containing protein</fullName>
    </recommendedName>
</protein>
<dbReference type="CDD" id="cd12148">
    <property type="entry name" value="fungal_TF_MHR"/>
    <property type="match status" value="1"/>
</dbReference>
<dbReference type="PROSITE" id="PS50048">
    <property type="entry name" value="ZN2_CY6_FUNGAL_2"/>
    <property type="match status" value="1"/>
</dbReference>
<name>A0A397GV13_ASPTH</name>
<dbReference type="STRING" id="41047.A0A397GV13"/>
<evidence type="ECO:0000313" key="8">
    <source>
        <dbReference type="Proteomes" id="UP000215305"/>
    </source>
</evidence>
<dbReference type="AlphaFoldDB" id="A0A397GV13"/>
<comment type="caution">
    <text evidence="7">The sequence shown here is derived from an EMBL/GenBank/DDBJ whole genome shotgun (WGS) entry which is preliminary data.</text>
</comment>
<evidence type="ECO:0000256" key="2">
    <source>
        <dbReference type="ARBA" id="ARBA00023015"/>
    </source>
</evidence>
<evidence type="ECO:0000256" key="1">
    <source>
        <dbReference type="ARBA" id="ARBA00022723"/>
    </source>
</evidence>
<dbReference type="GeneID" id="38124366"/>
<dbReference type="PANTHER" id="PTHR46910">
    <property type="entry name" value="TRANSCRIPTION FACTOR PDR1"/>
    <property type="match status" value="1"/>
</dbReference>
<dbReference type="PROSITE" id="PS00463">
    <property type="entry name" value="ZN2_CY6_FUNGAL_1"/>
    <property type="match status" value="1"/>
</dbReference>
<keyword evidence="2" id="KW-0805">Transcription regulation</keyword>
<dbReference type="SMART" id="SM00906">
    <property type="entry name" value="Fungal_trans"/>
    <property type="match status" value="1"/>
</dbReference>
<accession>A0A397GV13</accession>
<dbReference type="VEuPathDB" id="FungiDB:CDV56_102392"/>
<sequence length="551" mass="61041">MDRPSAPKRPRLSMACNLCRQRKVKCDADYPRCKNCRVRNQDCVTTDPQRPGIPGLREWIDIPERSPGIGVTSGNGVPRPQDERPVVEHVAAAVAVQRDAVSATNDESPVHHPFKTSENIEHGTNRMKVVGGTSSQCLAKSLDVFLKAAHLQPVSGVFQYGMRHSEELDIPLTPSLPPLPTQETRDRYLKAFCTRIYILYPIFDLDELRNAVTQLADSSDGFSHLSRERVPSLVSAYLIMSLGADESSQSVTRDGELYLRAATGLLSHLIVLPYVPAVQALVLFAITYRSRNQEGLGRQAIGMAIRMAYSLGIHRPAKLQQNQATAADRSLYSLIWSACCCLERMMQVDSGLPTAIAAHAPGIGPDFVPQDHHFLKWHYQLSEYQGRISQHIYNHGQLGTRSVQEILRDTAQLDRELLAWANQIPVELRPGNDIFCPADEFHIVAMLSIQYHSAMITLLAASSRLEAEVSRYCAEDPSQHRLRRGESICVASARAIAKLSVEIGDRKADSRVLSGGPFLLASIVLAIYLVKQPGSRLQAMDLQVITVNPHP</sequence>
<proteinExistence type="predicted"/>
<evidence type="ECO:0000256" key="5">
    <source>
        <dbReference type="ARBA" id="ARBA00023242"/>
    </source>
</evidence>
<dbReference type="PANTHER" id="PTHR46910:SF1">
    <property type="entry name" value="MISCELLANEOUS ZN(II)2CYS6 TRANSCRIPTION FACTOR (EUROFUNG)-RELATED"/>
    <property type="match status" value="1"/>
</dbReference>
<feature type="domain" description="Zn(2)-C6 fungal-type" evidence="6">
    <location>
        <begin position="15"/>
        <end position="45"/>
    </location>
</feature>
<dbReference type="InterPro" id="IPR050987">
    <property type="entry name" value="AtrR-like"/>
</dbReference>
<reference evidence="7" key="1">
    <citation type="submission" date="2018-08" db="EMBL/GenBank/DDBJ databases">
        <title>Draft genome sequence of azole-resistant Aspergillus thermomutatus (Neosartorya pseudofischeri) strain HMR AF 39, isolated from a human nasal aspirate.</title>
        <authorList>
            <person name="Parent-Michaud M."/>
            <person name="Dufresne P.J."/>
            <person name="Fournier E."/>
            <person name="Martineau C."/>
            <person name="Moreira S."/>
            <person name="Perkins V."/>
            <person name="De Repentigny L."/>
            <person name="Dufresne S.F."/>
        </authorList>
    </citation>
    <scope>NUCLEOTIDE SEQUENCE [LARGE SCALE GENOMIC DNA]</scope>
    <source>
        <strain evidence="7">HMR AF 39</strain>
    </source>
</reference>
<gene>
    <name evidence="7" type="ORF">CDV56_102392</name>
</gene>
<dbReference type="SMART" id="SM00066">
    <property type="entry name" value="GAL4"/>
    <property type="match status" value="1"/>
</dbReference>
<dbReference type="OrthoDB" id="3037908at2759"/>